<dbReference type="GO" id="GO:0061599">
    <property type="term" value="F:molybdopterin molybdotransferase activity"/>
    <property type="evidence" value="ECO:0007669"/>
    <property type="project" value="UniProtKB-UniRule"/>
</dbReference>
<dbReference type="SUPFAM" id="SSF63882">
    <property type="entry name" value="MoeA N-terminal region -like"/>
    <property type="match status" value="1"/>
</dbReference>
<dbReference type="SMART" id="SM00852">
    <property type="entry name" value="MoCF_biosynth"/>
    <property type="match status" value="1"/>
</dbReference>
<evidence type="ECO:0000256" key="6">
    <source>
        <dbReference type="RuleBase" id="RU365090"/>
    </source>
</evidence>
<dbReference type="InterPro" id="IPR036425">
    <property type="entry name" value="MoaB/Mog-like_dom_sf"/>
</dbReference>
<keyword evidence="9" id="KW-1185">Reference proteome</keyword>
<dbReference type="UniPathway" id="UPA00344"/>
<organism evidence="8 9">
    <name type="scientific">Thermodesulforhabdus norvegica</name>
    <dbReference type="NCBI Taxonomy" id="39841"/>
    <lineage>
        <taxon>Bacteria</taxon>
        <taxon>Pseudomonadati</taxon>
        <taxon>Thermodesulfobacteriota</taxon>
        <taxon>Syntrophobacteria</taxon>
        <taxon>Syntrophobacterales</taxon>
        <taxon>Thermodesulforhabdaceae</taxon>
        <taxon>Thermodesulforhabdus</taxon>
    </lineage>
</organism>
<evidence type="ECO:0000259" key="7">
    <source>
        <dbReference type="SMART" id="SM00852"/>
    </source>
</evidence>
<dbReference type="InterPro" id="IPR001453">
    <property type="entry name" value="MoaB/Mog_dom"/>
</dbReference>
<dbReference type="InterPro" id="IPR005110">
    <property type="entry name" value="MoeA_linker/N"/>
</dbReference>
<dbReference type="Proteomes" id="UP000199611">
    <property type="component" value="Unassembled WGS sequence"/>
</dbReference>
<dbReference type="SUPFAM" id="SSF53850">
    <property type="entry name" value="Periplasmic binding protein-like II"/>
    <property type="match status" value="1"/>
</dbReference>
<comment type="cofactor">
    <cofactor evidence="6">
        <name>Mg(2+)</name>
        <dbReference type="ChEBI" id="CHEBI:18420"/>
    </cofactor>
</comment>
<keyword evidence="6" id="KW-0479">Metal-binding</keyword>
<dbReference type="Pfam" id="PF03453">
    <property type="entry name" value="MoeA_N"/>
    <property type="match status" value="1"/>
</dbReference>
<feature type="domain" description="MoaB/Mog" evidence="7">
    <location>
        <begin position="178"/>
        <end position="318"/>
    </location>
</feature>
<dbReference type="STRING" id="39841.SAMN05660836_00770"/>
<evidence type="ECO:0000256" key="2">
    <source>
        <dbReference type="ARBA" id="ARBA00005046"/>
    </source>
</evidence>
<accession>A0A1I4S636</accession>
<dbReference type="PANTHER" id="PTHR10192:SF16">
    <property type="entry name" value="MOLYBDOPTERIN MOLYBDENUMTRANSFERASE"/>
    <property type="match status" value="1"/>
</dbReference>
<dbReference type="Gene3D" id="3.40.980.10">
    <property type="entry name" value="MoaB/Mog-like domain"/>
    <property type="match status" value="1"/>
</dbReference>
<dbReference type="SUPFAM" id="SSF63867">
    <property type="entry name" value="MoeA C-terminal domain-like"/>
    <property type="match status" value="1"/>
</dbReference>
<dbReference type="Gene3D" id="3.40.190.10">
    <property type="entry name" value="Periplasmic binding protein-like II"/>
    <property type="match status" value="1"/>
</dbReference>
<dbReference type="InterPro" id="IPR038987">
    <property type="entry name" value="MoeA-like"/>
</dbReference>
<evidence type="ECO:0000256" key="3">
    <source>
        <dbReference type="ARBA" id="ARBA00010763"/>
    </source>
</evidence>
<keyword evidence="4 6" id="KW-0501">Molybdenum cofactor biosynthesis</keyword>
<dbReference type="OrthoDB" id="9804758at2"/>
<dbReference type="NCBIfam" id="NF011068">
    <property type="entry name" value="PRK14498.1"/>
    <property type="match status" value="1"/>
</dbReference>
<dbReference type="CDD" id="cd00887">
    <property type="entry name" value="MoeA"/>
    <property type="match status" value="1"/>
</dbReference>
<comment type="pathway">
    <text evidence="2 6">Cofactor biosynthesis; molybdopterin biosynthesis.</text>
</comment>
<dbReference type="Gene3D" id="3.90.105.10">
    <property type="entry name" value="Molybdopterin biosynthesis moea protein, domain 2"/>
    <property type="match status" value="1"/>
</dbReference>
<sequence>MERKARKVYLRMKTLKEAQDIWTDRFKATRTGIEEIEVTEALNRVTASPVFARRSVPHYHGAAMDGYAVDAALTFGASDVKPLRLKVGSEAFPVDTGDPLPDGTNAVIMIEHVFPIKEDEIEIRSPAYPWQHVRKVGEDIVAGELILPERHLLKPADLACLLAAGIKTVKVYRKPLVWIQPTGSELVPPSKADLLKPGDIIEFNGTMIKAMVEECNALGILQEIVPDEKDAISEAVKKALKSEVDLLIINAGSSAGSEDYTAQIVDELGRVLVHGVTMMPGKPVVLGEIDGKPVVGLPGYPVSALLAFDQFVRPLLWQLQGIWPPAKKYVDAVVGRKIASKLGLDEFVRVIVGRVADRLVAMPIQRGAGVITSLTRADGIVVVSQEKEGFRDGETVKVELLRPEYSVDWNLLMIGSHDNTIDVLASELKRADSRIRLVSSNVGSLGGLMALRRGLAHLAGSHLLNTADGSYNFSYVEQYLKGIPVRLIELAKRQQGFIVQKGNPKNIRDVKDLARGDVTFINRQGGAGTRILLDYELEKAGIQPESIKGYDQEEYTHMAVAVAVVSGRADAGMGIFAAARALELDFVPVTEERYDLIIREDMWEDRKIRTLLDIVSSDRFRGIVRDLGGYDPSNSGTVRGIWNGTEWVERRD</sequence>
<dbReference type="PANTHER" id="PTHR10192">
    <property type="entry name" value="MOLYBDOPTERIN BIOSYNTHESIS PROTEIN"/>
    <property type="match status" value="1"/>
</dbReference>
<dbReference type="Gene3D" id="2.170.190.11">
    <property type="entry name" value="Molybdopterin biosynthesis moea protein, domain 3"/>
    <property type="match status" value="1"/>
</dbReference>
<gene>
    <name evidence="8" type="ORF">SAMN05660836_00770</name>
</gene>
<evidence type="ECO:0000256" key="1">
    <source>
        <dbReference type="ARBA" id="ARBA00002901"/>
    </source>
</evidence>
<dbReference type="Gene3D" id="2.40.340.10">
    <property type="entry name" value="MoeA, C-terminal, domain IV"/>
    <property type="match status" value="1"/>
</dbReference>
<dbReference type="Pfam" id="PF12727">
    <property type="entry name" value="PBP_like"/>
    <property type="match status" value="1"/>
</dbReference>
<comment type="function">
    <text evidence="1 6">Catalyzes the insertion of molybdate into adenylated molybdopterin with the concomitant release of AMP.</text>
</comment>
<dbReference type="InterPro" id="IPR036135">
    <property type="entry name" value="MoeA_linker/N_sf"/>
</dbReference>
<dbReference type="AlphaFoldDB" id="A0A1I4S636"/>
<comment type="catalytic activity">
    <reaction evidence="5">
        <text>adenylyl-molybdopterin + molybdate = Mo-molybdopterin + AMP + H(+)</text>
        <dbReference type="Rhea" id="RHEA:35047"/>
        <dbReference type="ChEBI" id="CHEBI:15378"/>
        <dbReference type="ChEBI" id="CHEBI:36264"/>
        <dbReference type="ChEBI" id="CHEBI:62727"/>
        <dbReference type="ChEBI" id="CHEBI:71302"/>
        <dbReference type="ChEBI" id="CHEBI:456215"/>
        <dbReference type="EC" id="2.10.1.1"/>
    </reaction>
</comment>
<evidence type="ECO:0000256" key="4">
    <source>
        <dbReference type="ARBA" id="ARBA00023150"/>
    </source>
</evidence>
<name>A0A1I4S636_9BACT</name>
<dbReference type="NCBIfam" id="TIGR00177">
    <property type="entry name" value="molyb_syn"/>
    <property type="match status" value="1"/>
</dbReference>
<reference evidence="8 9" key="1">
    <citation type="submission" date="2016-10" db="EMBL/GenBank/DDBJ databases">
        <authorList>
            <person name="de Groot N.N."/>
        </authorList>
    </citation>
    <scope>NUCLEOTIDE SEQUENCE [LARGE SCALE GENOMIC DNA]</scope>
    <source>
        <strain evidence="8 9">DSM 9990</strain>
    </source>
</reference>
<dbReference type="Pfam" id="PF00994">
    <property type="entry name" value="MoCF_biosynth"/>
    <property type="match status" value="1"/>
</dbReference>
<dbReference type="EC" id="2.10.1.1" evidence="6"/>
<keyword evidence="6" id="KW-0808">Transferase</keyword>
<comment type="similarity">
    <text evidence="3 6">Belongs to the MoeA family.</text>
</comment>
<keyword evidence="6" id="KW-0460">Magnesium</keyword>
<dbReference type="SUPFAM" id="SSF53218">
    <property type="entry name" value="Molybdenum cofactor biosynthesis proteins"/>
    <property type="match status" value="1"/>
</dbReference>
<protein>
    <recommendedName>
        <fullName evidence="6">Molybdopterin molybdenumtransferase</fullName>
        <ecNumber evidence="6">2.10.1.1</ecNumber>
    </recommendedName>
</protein>
<evidence type="ECO:0000256" key="5">
    <source>
        <dbReference type="ARBA" id="ARBA00047317"/>
    </source>
</evidence>
<dbReference type="InterPro" id="IPR005111">
    <property type="entry name" value="MoeA_C_domain_IV"/>
</dbReference>
<dbReference type="InterPro" id="IPR024370">
    <property type="entry name" value="PBP_domain"/>
</dbReference>
<dbReference type="GO" id="GO:0046872">
    <property type="term" value="F:metal ion binding"/>
    <property type="evidence" value="ECO:0007669"/>
    <property type="project" value="UniProtKB-UniRule"/>
</dbReference>
<dbReference type="EMBL" id="FOUU01000002">
    <property type="protein sequence ID" value="SFM59730.1"/>
    <property type="molecule type" value="Genomic_DNA"/>
</dbReference>
<dbReference type="GO" id="GO:0005829">
    <property type="term" value="C:cytosol"/>
    <property type="evidence" value="ECO:0007669"/>
    <property type="project" value="TreeGrafter"/>
</dbReference>
<proteinExistence type="inferred from homology"/>
<dbReference type="RefSeq" id="WP_093393624.1">
    <property type="nucleotide sequence ID" value="NZ_FOUU01000002.1"/>
</dbReference>
<evidence type="ECO:0000313" key="9">
    <source>
        <dbReference type="Proteomes" id="UP000199611"/>
    </source>
</evidence>
<evidence type="ECO:0000313" key="8">
    <source>
        <dbReference type="EMBL" id="SFM59730.1"/>
    </source>
</evidence>
<dbReference type="Pfam" id="PF03454">
    <property type="entry name" value="MoeA_C"/>
    <property type="match status" value="1"/>
</dbReference>
<keyword evidence="6" id="KW-0500">Molybdenum</keyword>
<dbReference type="GO" id="GO:0006777">
    <property type="term" value="P:Mo-molybdopterin cofactor biosynthetic process"/>
    <property type="evidence" value="ECO:0007669"/>
    <property type="project" value="UniProtKB-UniRule"/>
</dbReference>
<dbReference type="InterPro" id="IPR036688">
    <property type="entry name" value="MoeA_C_domain_IV_sf"/>
</dbReference>